<gene>
    <name evidence="21" type="ORF">P4O66_016600</name>
</gene>
<dbReference type="InterPro" id="IPR001347">
    <property type="entry name" value="SIS_dom"/>
</dbReference>
<keyword evidence="6 17" id="KW-0597">Phosphoprotein</keyword>
<dbReference type="GO" id="GO:0106310">
    <property type="term" value="F:protein serine kinase activity"/>
    <property type="evidence" value="ECO:0007669"/>
    <property type="project" value="UniProtKB-UniRule"/>
</dbReference>
<dbReference type="Proteomes" id="UP001239994">
    <property type="component" value="Unassembled WGS sequence"/>
</dbReference>
<dbReference type="GO" id="GO:0004360">
    <property type="term" value="F:glutamine-fructose-6-phosphate transaminase (isomerizing) activity"/>
    <property type="evidence" value="ECO:0007669"/>
    <property type="project" value="UniProtKB-EC"/>
</dbReference>
<evidence type="ECO:0000256" key="15">
    <source>
        <dbReference type="ARBA" id="ARBA00048312"/>
    </source>
</evidence>
<dbReference type="Pfam" id="PF01380">
    <property type="entry name" value="SIS"/>
    <property type="match status" value="2"/>
</dbReference>
<dbReference type="GO" id="GO:0006002">
    <property type="term" value="P:fructose 6-phosphate metabolic process"/>
    <property type="evidence" value="ECO:0007669"/>
    <property type="project" value="TreeGrafter"/>
</dbReference>
<dbReference type="EC" id="2.7.11.24" evidence="17"/>
<evidence type="ECO:0000256" key="5">
    <source>
        <dbReference type="ARBA" id="ARBA00022527"/>
    </source>
</evidence>
<feature type="domain" description="SIS" evidence="20">
    <location>
        <begin position="527"/>
        <end position="668"/>
    </location>
</feature>
<comment type="pathway">
    <text evidence="3">Nucleotide-sugar biosynthesis; UDP-N-acetyl-alpha-D-glucosamine biosynthesis; alpha-D-glucosamine 6-phosphate from D-fructose 6-phosphate: step 1/1.</text>
</comment>
<evidence type="ECO:0000256" key="4">
    <source>
        <dbReference type="ARBA" id="ARBA00008832"/>
    </source>
</evidence>
<dbReference type="GO" id="GO:0006487">
    <property type="term" value="P:protein N-linked glycosylation"/>
    <property type="evidence" value="ECO:0007669"/>
    <property type="project" value="TreeGrafter"/>
</dbReference>
<dbReference type="NCBIfam" id="NF001484">
    <property type="entry name" value="PRK00331.1"/>
    <property type="match status" value="1"/>
</dbReference>
<dbReference type="FunFam" id="3.40.50.10490:FF:000126">
    <property type="entry name" value="Glutamine--fructose-6-phosphate aminotransferase [isomerizing] 1"/>
    <property type="match status" value="1"/>
</dbReference>
<protein>
    <recommendedName>
        <fullName evidence="17">Stress-activated protein kinase JNK</fullName>
        <ecNumber evidence="17">2.7.11.24</ecNumber>
    </recommendedName>
</protein>
<name>A0AAD8YYP9_9TELE</name>
<dbReference type="EMBL" id="JAROKS010000023">
    <property type="protein sequence ID" value="KAK1788135.1"/>
    <property type="molecule type" value="Genomic_DNA"/>
</dbReference>
<dbReference type="FunFam" id="3.30.200.20:FF:000210">
    <property type="entry name" value="Mitogen-activated protein kinase"/>
    <property type="match status" value="1"/>
</dbReference>
<comment type="cofactor">
    <cofactor evidence="2 17">
        <name>Mg(2+)</name>
        <dbReference type="ChEBI" id="CHEBI:18420"/>
    </cofactor>
</comment>
<accession>A0AAD8YYP9</accession>
<dbReference type="PROSITE" id="PS01351">
    <property type="entry name" value="MAPK"/>
    <property type="match status" value="1"/>
</dbReference>
<evidence type="ECO:0000259" key="20">
    <source>
        <dbReference type="PROSITE" id="PS51464"/>
    </source>
</evidence>
<dbReference type="SUPFAM" id="SSF53697">
    <property type="entry name" value="SIS domain"/>
    <property type="match status" value="1"/>
</dbReference>
<dbReference type="GO" id="GO:0004707">
    <property type="term" value="F:MAP kinase activity"/>
    <property type="evidence" value="ECO:0007669"/>
    <property type="project" value="UniProtKB-UniRule"/>
</dbReference>
<comment type="catalytic activity">
    <reaction evidence="1">
        <text>D-fructose 6-phosphate + L-glutamine = D-glucosamine 6-phosphate + L-glutamate</text>
        <dbReference type="Rhea" id="RHEA:13237"/>
        <dbReference type="ChEBI" id="CHEBI:29985"/>
        <dbReference type="ChEBI" id="CHEBI:58359"/>
        <dbReference type="ChEBI" id="CHEBI:58725"/>
        <dbReference type="ChEBI" id="CHEBI:61527"/>
        <dbReference type="EC" id="2.6.1.16"/>
    </reaction>
</comment>
<evidence type="ECO:0000256" key="3">
    <source>
        <dbReference type="ARBA" id="ARBA00004775"/>
    </source>
</evidence>
<comment type="catalytic activity">
    <reaction evidence="14">
        <text>L-threonyl-[protein] + ATP = O-phospho-L-threonyl-[protein] + ADP + H(+)</text>
        <dbReference type="Rhea" id="RHEA:46608"/>
        <dbReference type="Rhea" id="RHEA-COMP:11060"/>
        <dbReference type="Rhea" id="RHEA-COMP:11605"/>
        <dbReference type="ChEBI" id="CHEBI:15378"/>
        <dbReference type="ChEBI" id="CHEBI:30013"/>
        <dbReference type="ChEBI" id="CHEBI:30616"/>
        <dbReference type="ChEBI" id="CHEBI:61977"/>
        <dbReference type="ChEBI" id="CHEBI:456216"/>
        <dbReference type="EC" id="2.7.11.24"/>
    </reaction>
</comment>
<proteinExistence type="inferred from homology"/>
<comment type="catalytic activity">
    <reaction evidence="15">
        <text>L-seryl-[protein] + ATP = O-phospho-L-seryl-[protein] + ADP + H(+)</text>
        <dbReference type="Rhea" id="RHEA:17989"/>
        <dbReference type="Rhea" id="RHEA-COMP:9863"/>
        <dbReference type="Rhea" id="RHEA-COMP:11604"/>
        <dbReference type="ChEBI" id="CHEBI:15378"/>
        <dbReference type="ChEBI" id="CHEBI:29999"/>
        <dbReference type="ChEBI" id="CHEBI:30616"/>
        <dbReference type="ChEBI" id="CHEBI:83421"/>
        <dbReference type="ChEBI" id="CHEBI:456216"/>
        <dbReference type="EC" id="2.7.11.24"/>
    </reaction>
</comment>
<dbReference type="Gene3D" id="3.30.200.20">
    <property type="entry name" value="Phosphorylase Kinase, domain 1"/>
    <property type="match status" value="1"/>
</dbReference>
<feature type="non-terminal residue" evidence="21">
    <location>
        <position position="1"/>
    </location>
</feature>
<evidence type="ECO:0000256" key="10">
    <source>
        <dbReference type="ARBA" id="ARBA00022777"/>
    </source>
</evidence>
<dbReference type="InterPro" id="IPR035490">
    <property type="entry name" value="GlmS/FrlB_SIS"/>
</dbReference>
<sequence>IFAYLNYRVPRTRKEIFVTLVKGLQRLEYRGYDSAGVAVDGSGKHDKDSICLFKKKGKVKALDEELYKNDSVNLDEEFDTHFGIAHTRWATHGEPSALNSHPHRSDKNNEFVVIHNGIITNYKELKKYLISKGYEFESDTDTEVIPKLIKYLYDNRESEYVSFSTLVERVIQQLEGAFALVFKSVHFPGEAVATRRGSPLLIGVQSQYELSTEEIPIQYNCEDSRRDIQDKNSFNKGNSSNALHSVNDRMAMEFYFASDASAIIEHTNKVIYLEDDDIAAVAAGNLSLHRMSRGAGDDPVRVIQTLQMELQQIMKGNFKAFMQKEIFEQPESVVNTMRGRICFDTSTVMLGGLKDHLKEIKRCRRLIIIGCGTSFHAGVATRQILEELTELPVMVELASDFLDRTTPVYRDDVCFFISQSGETADTLMALRYCKDRGALTVGVTNTVGSSISRETDCGVHINAGPEIGVASTKAYTSQFVSLIMFGLMMSEDRLSLQKRRQEIIKALHKLPEMIKEVLALDEKIKRIAEELYQQRSLLVMGRGYHYATCLEGALKIKEITYMHSEGILAGELKHGPLALVDYHMPVIMVIMKDACYTKCHNALQQVTAREGRPIILCCQDDPDISKLAYKTIELPYTVDCLQGILCVIPLQLMSFHLAVLRGYDHDEMADGVLGDVLPYLEQGMSELLDSLWHYLVASDAVMHNVPEVLNWFQRAGDPGKGRRAQAESKRGSVRGLCCGENPPTEEGYSVGGAMNEGEGHFYSVQVGDSTFTVLQRYQQLRAIGSGAQGIVCSALDTVLGIPVAVKKLSRPFQNQTHAKRAYRELVLLKCVNHKNIIHLLNVFTPQKSLEEFQDLYLVMELMDASLCQVIHMDLDHERMSYLLYQILCGIRHLHSAGIIHRDLKPSNIVVKSDCTLKILDFGLARTACTNFMMTPYVVTRYYRAPEVILGMKYKENGSSDLSALTSPSSFCNGLDIWSVGCIMGEMVKGSVIFQGTDHIDQWNKVIEVLGTPSLEFMNRLMDTVRNYVMNKPQFPGVSFSELFPDWAFPSETEHDKLKTSQARDLLSKMLVIDPECRISVQEALSHPYIHVWYDPAEADAPPPQISDKQLEEREHTIEQWKELIYKEVMDWEERNKNGVLKEECLDGVATSSATASQSSSINDISSMSTEQTLASDTDSSCIDAMYLLAFFCVIHHL</sequence>
<dbReference type="PANTHER" id="PTHR10937">
    <property type="entry name" value="GLUCOSAMINE--FRUCTOSE-6-PHOSPHATE AMINOTRANSFERASE, ISOMERIZING"/>
    <property type="match status" value="1"/>
</dbReference>
<dbReference type="Pfam" id="PF00069">
    <property type="entry name" value="Pkinase"/>
    <property type="match status" value="1"/>
</dbReference>
<comment type="function">
    <text evidence="16">Responds to activation by environmental stress and pro-inflammatory cytokines by phosphorylating a number of transcription factors, primarily components of AP-1 such as c-Jun and ATF2 and thus regulates AP-1 transcriptional activity. May play a role in the regulation of the circadian clock.</text>
</comment>
<dbReference type="FunFam" id="3.40.50.10490:FF:000001">
    <property type="entry name" value="Glutamine--fructose-6-phosphate aminotransferase [isomerizing]"/>
    <property type="match status" value="1"/>
</dbReference>
<keyword evidence="12" id="KW-0315">Glutamine amidotransferase</keyword>
<dbReference type="SUPFAM" id="SSF56112">
    <property type="entry name" value="Protein kinase-like (PK-like)"/>
    <property type="match status" value="1"/>
</dbReference>
<dbReference type="CDD" id="cd05009">
    <property type="entry name" value="SIS_GlmS_GlmD_2"/>
    <property type="match status" value="1"/>
</dbReference>
<dbReference type="InterPro" id="IPR008271">
    <property type="entry name" value="Ser/Thr_kinase_AS"/>
</dbReference>
<evidence type="ECO:0000256" key="1">
    <source>
        <dbReference type="ARBA" id="ARBA00001031"/>
    </source>
</evidence>
<dbReference type="InterPro" id="IPR003527">
    <property type="entry name" value="MAP_kinase_CS"/>
</dbReference>
<dbReference type="GO" id="GO:0005737">
    <property type="term" value="C:cytoplasm"/>
    <property type="evidence" value="ECO:0007669"/>
    <property type="project" value="UniProtKB-SubCell"/>
</dbReference>
<dbReference type="CDD" id="cd05008">
    <property type="entry name" value="SIS_GlmS_GlmD_1"/>
    <property type="match status" value="1"/>
</dbReference>
<evidence type="ECO:0000256" key="17">
    <source>
        <dbReference type="RuleBase" id="RU368052"/>
    </source>
</evidence>
<dbReference type="FunFam" id="1.10.510.10:FF:000009">
    <property type="entry name" value="Mitogen-activated protein kinase"/>
    <property type="match status" value="1"/>
</dbReference>
<dbReference type="InterPro" id="IPR035466">
    <property type="entry name" value="GlmS/AgaS_SIS"/>
</dbReference>
<comment type="function">
    <text evidence="17">Responds to activation by environmental stress and pro-inflammatory cytokines by phosphorylating a number of transcription factors, and thus regulates transcriptional activity.</text>
</comment>
<dbReference type="InterPro" id="IPR046348">
    <property type="entry name" value="SIS_dom_sf"/>
</dbReference>
<keyword evidence="5 17" id="KW-0723">Serine/threonine-protein kinase</keyword>
<comment type="subcellular location">
    <subcellularLocation>
        <location evidence="17">Cytoplasm</location>
    </subcellularLocation>
</comment>
<dbReference type="Gene3D" id="1.10.510.10">
    <property type="entry name" value="Transferase(Phosphotransferase) domain 1"/>
    <property type="match status" value="1"/>
</dbReference>
<dbReference type="PROSITE" id="PS00108">
    <property type="entry name" value="PROTEIN_KINASE_ST"/>
    <property type="match status" value="1"/>
</dbReference>
<evidence type="ECO:0000256" key="6">
    <source>
        <dbReference type="ARBA" id="ARBA00022553"/>
    </source>
</evidence>
<dbReference type="PRINTS" id="PR01772">
    <property type="entry name" value="JNKMAPKINASE"/>
</dbReference>
<evidence type="ECO:0000256" key="13">
    <source>
        <dbReference type="ARBA" id="ARBA00023108"/>
    </source>
</evidence>
<dbReference type="InterPro" id="IPR011009">
    <property type="entry name" value="Kinase-like_dom_sf"/>
</dbReference>
<dbReference type="GO" id="GO:0005524">
    <property type="term" value="F:ATP binding"/>
    <property type="evidence" value="ECO:0007669"/>
    <property type="project" value="UniProtKB-UniRule"/>
</dbReference>
<keyword evidence="7 17" id="KW-0808">Transferase</keyword>
<keyword evidence="11 17" id="KW-0067">ATP-binding</keyword>
<dbReference type="SMART" id="SM00220">
    <property type="entry name" value="S_TKc"/>
    <property type="match status" value="1"/>
</dbReference>
<dbReference type="PROSITE" id="PS50011">
    <property type="entry name" value="PROTEIN_KINASE_DOM"/>
    <property type="match status" value="1"/>
</dbReference>
<evidence type="ECO:0000256" key="12">
    <source>
        <dbReference type="ARBA" id="ARBA00022962"/>
    </source>
</evidence>
<dbReference type="InterPro" id="IPR000719">
    <property type="entry name" value="Prot_kinase_dom"/>
</dbReference>
<evidence type="ECO:0000259" key="19">
    <source>
        <dbReference type="PROSITE" id="PS51278"/>
    </source>
</evidence>
<dbReference type="GO" id="GO:0048511">
    <property type="term" value="P:rhythmic process"/>
    <property type="evidence" value="ECO:0007669"/>
    <property type="project" value="UniProtKB-KW"/>
</dbReference>
<evidence type="ECO:0000313" key="22">
    <source>
        <dbReference type="Proteomes" id="UP001239994"/>
    </source>
</evidence>
<evidence type="ECO:0000256" key="9">
    <source>
        <dbReference type="ARBA" id="ARBA00022741"/>
    </source>
</evidence>
<dbReference type="GO" id="GO:0006047">
    <property type="term" value="P:UDP-N-acetylglucosamine metabolic process"/>
    <property type="evidence" value="ECO:0007669"/>
    <property type="project" value="TreeGrafter"/>
</dbReference>
<feature type="domain" description="Protein kinase" evidence="18">
    <location>
        <begin position="777"/>
        <end position="1089"/>
    </location>
</feature>
<keyword evidence="9 17" id="KW-0547">Nucleotide-binding</keyword>
<keyword evidence="22" id="KW-1185">Reference proteome</keyword>
<evidence type="ECO:0000256" key="2">
    <source>
        <dbReference type="ARBA" id="ARBA00001946"/>
    </source>
</evidence>
<dbReference type="PROSITE" id="PS51464">
    <property type="entry name" value="SIS"/>
    <property type="match status" value="2"/>
</dbReference>
<evidence type="ECO:0000313" key="21">
    <source>
        <dbReference type="EMBL" id="KAK1788135.1"/>
    </source>
</evidence>
<evidence type="ECO:0000259" key="18">
    <source>
        <dbReference type="PROSITE" id="PS50011"/>
    </source>
</evidence>
<dbReference type="PANTHER" id="PTHR10937:SF10">
    <property type="entry name" value="GLUTAMINE--FRUCTOSE-6-PHOSPHATE AMINOTRANSFERASE [ISOMERIZING] 2"/>
    <property type="match status" value="1"/>
</dbReference>
<dbReference type="AlphaFoldDB" id="A0AAD8YYP9"/>
<dbReference type="InterPro" id="IPR008351">
    <property type="entry name" value="MAPK_JNK"/>
</dbReference>
<evidence type="ECO:0000256" key="8">
    <source>
        <dbReference type="ARBA" id="ARBA00022737"/>
    </source>
</evidence>
<keyword evidence="10 17" id="KW-0418">Kinase</keyword>
<dbReference type="Pfam" id="PF13522">
    <property type="entry name" value="GATase_6"/>
    <property type="match status" value="1"/>
</dbReference>
<dbReference type="InterPro" id="IPR047084">
    <property type="entry name" value="GFAT_N"/>
</dbReference>
<reference evidence="21" key="1">
    <citation type="submission" date="2023-03" db="EMBL/GenBank/DDBJ databases">
        <title>Electrophorus voltai genome.</title>
        <authorList>
            <person name="Bian C."/>
        </authorList>
    </citation>
    <scope>NUCLEOTIDE SEQUENCE</scope>
    <source>
        <strain evidence="21">CB-2022</strain>
        <tissue evidence="21">Muscle</tissue>
    </source>
</reference>
<comment type="similarity">
    <text evidence="4 17">Belongs to the protein kinase superfamily. CMGC Ser/Thr protein kinase family. MAP kinase subfamily.</text>
</comment>
<keyword evidence="13" id="KW-0090">Biological rhythms</keyword>
<keyword evidence="8" id="KW-0677">Repeat</keyword>
<evidence type="ECO:0000256" key="14">
    <source>
        <dbReference type="ARBA" id="ARBA00047592"/>
    </source>
</evidence>
<evidence type="ECO:0000256" key="11">
    <source>
        <dbReference type="ARBA" id="ARBA00022840"/>
    </source>
</evidence>
<keyword evidence="17" id="KW-0460">Magnesium</keyword>
<feature type="domain" description="SIS" evidence="20">
    <location>
        <begin position="356"/>
        <end position="495"/>
    </location>
</feature>
<dbReference type="CDD" id="cd00714">
    <property type="entry name" value="GFAT"/>
    <property type="match status" value="1"/>
</dbReference>
<dbReference type="InterPro" id="IPR029055">
    <property type="entry name" value="Ntn_hydrolases_N"/>
</dbReference>
<dbReference type="Gene3D" id="3.40.50.10490">
    <property type="entry name" value="Glucose-6-phosphate isomerase like protein, domain 1"/>
    <property type="match status" value="2"/>
</dbReference>
<evidence type="ECO:0000256" key="7">
    <source>
        <dbReference type="ARBA" id="ARBA00022679"/>
    </source>
</evidence>
<organism evidence="21 22">
    <name type="scientific">Electrophorus voltai</name>
    <dbReference type="NCBI Taxonomy" id="2609070"/>
    <lineage>
        <taxon>Eukaryota</taxon>
        <taxon>Metazoa</taxon>
        <taxon>Chordata</taxon>
        <taxon>Craniata</taxon>
        <taxon>Vertebrata</taxon>
        <taxon>Euteleostomi</taxon>
        <taxon>Actinopterygii</taxon>
        <taxon>Neopterygii</taxon>
        <taxon>Teleostei</taxon>
        <taxon>Ostariophysi</taxon>
        <taxon>Gymnotiformes</taxon>
        <taxon>Gymnotoidei</taxon>
        <taxon>Gymnotidae</taxon>
        <taxon>Electrophorus</taxon>
    </lineage>
</organism>
<feature type="domain" description="Glutamine amidotransferase type-2" evidence="19">
    <location>
        <begin position="1"/>
        <end position="284"/>
    </location>
</feature>
<dbReference type="PROSITE" id="PS51278">
    <property type="entry name" value="GATASE_TYPE_2"/>
    <property type="match status" value="1"/>
</dbReference>
<dbReference type="Gene3D" id="3.60.20.10">
    <property type="entry name" value="Glutamine Phosphoribosylpyrophosphate, subunit 1, domain 1"/>
    <property type="match status" value="1"/>
</dbReference>
<comment type="caution">
    <text evidence="21">The sequence shown here is derived from an EMBL/GenBank/DDBJ whole genome shotgun (WGS) entry which is preliminary data.</text>
</comment>
<dbReference type="SUPFAM" id="SSF56235">
    <property type="entry name" value="N-terminal nucleophile aminohydrolases (Ntn hydrolases)"/>
    <property type="match status" value="1"/>
</dbReference>
<evidence type="ECO:0000256" key="16">
    <source>
        <dbReference type="ARBA" id="ARBA00059409"/>
    </source>
</evidence>
<dbReference type="InterPro" id="IPR017932">
    <property type="entry name" value="GATase_2_dom"/>
</dbReference>